<feature type="region of interest" description="Disordered" evidence="1">
    <location>
        <begin position="343"/>
        <end position="364"/>
    </location>
</feature>
<evidence type="ECO:0000313" key="3">
    <source>
        <dbReference type="Proteomes" id="UP000708148"/>
    </source>
</evidence>
<proteinExistence type="predicted"/>
<keyword evidence="3" id="KW-1185">Reference proteome</keyword>
<feature type="region of interest" description="Disordered" evidence="1">
    <location>
        <begin position="114"/>
        <end position="154"/>
    </location>
</feature>
<protein>
    <submittedName>
        <fullName evidence="2">Uncharacterized protein</fullName>
    </submittedName>
</protein>
<name>A0A8S1J8W7_9CHLO</name>
<accession>A0A8S1J8W7</accession>
<dbReference type="EMBL" id="CAJHUC010002656">
    <property type="protein sequence ID" value="CAD7704139.1"/>
    <property type="molecule type" value="Genomic_DNA"/>
</dbReference>
<evidence type="ECO:0000313" key="2">
    <source>
        <dbReference type="EMBL" id="CAD7704139.1"/>
    </source>
</evidence>
<gene>
    <name evidence="2" type="ORF">OSTQU699_LOCUS9496</name>
</gene>
<evidence type="ECO:0000256" key="1">
    <source>
        <dbReference type="SAM" id="MobiDB-lite"/>
    </source>
</evidence>
<reference evidence="2" key="1">
    <citation type="submission" date="2020-12" db="EMBL/GenBank/DDBJ databases">
        <authorList>
            <person name="Iha C."/>
        </authorList>
    </citation>
    <scope>NUCLEOTIDE SEQUENCE</scope>
</reference>
<feature type="region of interest" description="Disordered" evidence="1">
    <location>
        <begin position="291"/>
        <end position="321"/>
    </location>
</feature>
<organism evidence="2 3">
    <name type="scientific">Ostreobium quekettii</name>
    <dbReference type="NCBI Taxonomy" id="121088"/>
    <lineage>
        <taxon>Eukaryota</taxon>
        <taxon>Viridiplantae</taxon>
        <taxon>Chlorophyta</taxon>
        <taxon>core chlorophytes</taxon>
        <taxon>Ulvophyceae</taxon>
        <taxon>TCBD clade</taxon>
        <taxon>Bryopsidales</taxon>
        <taxon>Ostreobineae</taxon>
        <taxon>Ostreobiaceae</taxon>
        <taxon>Ostreobium</taxon>
    </lineage>
</organism>
<feature type="compositionally biased region" description="Basic and acidic residues" evidence="1">
    <location>
        <begin position="128"/>
        <end position="151"/>
    </location>
</feature>
<comment type="caution">
    <text evidence="2">The sequence shown here is derived from an EMBL/GenBank/DDBJ whole genome shotgun (WGS) entry which is preliminary data.</text>
</comment>
<dbReference type="Proteomes" id="UP000708148">
    <property type="component" value="Unassembled WGS sequence"/>
</dbReference>
<sequence length="390" mass="42659">MEEICDIQRLQDQLVHENVQLRRLATEKGEGTHGMGRHKKADLGDGAIGSHDVVKAPQPLSSASSAEWINAARKEWRSRVQNLHNSVGATHDGEGLEQSPGLSCVNVYNMQTTQEHGSLEDSPCSPDGHTRADNRERRNSSSKHCPVDSSREPATSIVRHTMSPASGAETAVVLCSDSLAHEEVGESTQLGMRVEHLINHHPEVGLFPSQSWRQTHIPDSEDVEQCQLDALHTQQPGKACRQNGAHEDCSYSTLPANVLWRKVPTVSPTQLSPTFWPRVERSRWRVQMPVPEGRYQGGVESPNESKAADLSADTDETRSSGSWQCDGLEAFNRLDAIITKGRQHASLSIGKSPAQSLVGPDATPGRCKKLADLHSQYGALKSKTTSRDSS</sequence>
<dbReference type="AlphaFoldDB" id="A0A8S1J8W7"/>